<protein>
    <submittedName>
        <fullName evidence="2">Uncharacterized protein</fullName>
    </submittedName>
</protein>
<organism evidence="2 3">
    <name type="scientific">Rhodovibrio sodomensis</name>
    <dbReference type="NCBI Taxonomy" id="1088"/>
    <lineage>
        <taxon>Bacteria</taxon>
        <taxon>Pseudomonadati</taxon>
        <taxon>Pseudomonadota</taxon>
        <taxon>Alphaproteobacteria</taxon>
        <taxon>Rhodospirillales</taxon>
        <taxon>Rhodovibrionaceae</taxon>
        <taxon>Rhodovibrio</taxon>
    </lineage>
</organism>
<dbReference type="Proteomes" id="UP001296873">
    <property type="component" value="Unassembled WGS sequence"/>
</dbReference>
<keyword evidence="3" id="KW-1185">Reference proteome</keyword>
<gene>
    <name evidence="2" type="ORF">CKO28_02640</name>
</gene>
<feature type="signal peptide" evidence="1">
    <location>
        <begin position="1"/>
        <end position="33"/>
    </location>
</feature>
<sequence>MPIGTMMRISLTAAALAVAGVLAVSLTPRDALACPPGCPSPIHPCCCPSPCPVQDGQKNGILSSIQQHYQEVLTQYGISLPSLDALANPMACLTGSAPSLDLSAAAGEMPDFGSIGMFPGDSGFTELPGFDFSQVTDGMANDLGALGDSLGVNDIDLGLDGLDLGVGARPNFGAPGSLMPDIGDLGNIADHLPRSDPEFGKLFNPDFSQFGTPDFGQLTEGFNQDLSALGSDLGDLSGLSNLPGLEDLGVSPALGQLGSIEGVNDIADLKRLANLAQFKDLDALRSLDIPAMDLARLSEIPGIEDAGDIAELQRLADQLNLDGITSAADLGQLIDHPGFDDLDDLMALGELREIPGLDSLEDAIGLGKLGDLPGIPGLEGLPGMDFGQIMQGLPDIGALGDLMNFQNDPMAAVSAVANCAANFTPVNSGMIEGAAILGSLQQIRNAFAGPGAENTITARVPDADLQVPEIMLPAEQRGHVAASMKAGTESLASARMRTHREMYIPSRSVAKDQDVRAKRKDNLRKVATAAYARAIAKKEHLGDPDTASLSDLEQRIMDAANAAEDMRINAEIRSHVAAAFEEYNELLATYLELKAATQIATDPDIMHSPPSNTMATAAAALTEAERAEINAGRQLQARVRAYDRLLTEAIREHNALESLQNVQAQRPALLTTVKEHEARKDHMLSLEREIVQHLSTLYIDPRGAWEILKSDLRGPDTTGYADGNRYAVASASAGRVIPELLAQAPTTRYGARIPNNCTPMRKDPGACVPFRTGSFLAAQGRSKVNSYYAGSWDRYKPDVPRPTGEDRTVPHYTNLYLAMQYWLEAHKRKTFWDDLRRGDPKLAGTLMTGDLYDELRQNATSCFMGPLPATQGNLNARPDLFDVAPDCEHHTWSSGPFEGAQINHLQLGGADQSLWMIRNAELEHQLRFGGRERIQQLMDEMKAIEDSGLAGDLDAAGRGDLASWFETMVSKRAEIAADPEATKRIARVER</sequence>
<feature type="chain" id="PRO_5046777020" evidence="1">
    <location>
        <begin position="34"/>
        <end position="990"/>
    </location>
</feature>
<keyword evidence="1" id="KW-0732">Signal</keyword>
<name>A0ABS1D9C2_9PROT</name>
<evidence type="ECO:0000256" key="1">
    <source>
        <dbReference type="SAM" id="SignalP"/>
    </source>
</evidence>
<reference evidence="2 3" key="1">
    <citation type="journal article" date="2020" name="Microorganisms">
        <title>Osmotic Adaptation and Compatible Solute Biosynthesis of Phototrophic Bacteria as Revealed from Genome Analyses.</title>
        <authorList>
            <person name="Imhoff J.F."/>
            <person name="Rahn T."/>
            <person name="Kunzel S."/>
            <person name="Keller A."/>
            <person name="Neulinger S.C."/>
        </authorList>
    </citation>
    <scope>NUCLEOTIDE SEQUENCE [LARGE SCALE GENOMIC DNA]</scope>
    <source>
        <strain evidence="2 3">DSM 9895</strain>
    </source>
</reference>
<dbReference type="RefSeq" id="WP_200338998.1">
    <property type="nucleotide sequence ID" value="NZ_NRRL01000003.1"/>
</dbReference>
<comment type="caution">
    <text evidence="2">The sequence shown here is derived from an EMBL/GenBank/DDBJ whole genome shotgun (WGS) entry which is preliminary data.</text>
</comment>
<accession>A0ABS1D9C2</accession>
<evidence type="ECO:0000313" key="3">
    <source>
        <dbReference type="Proteomes" id="UP001296873"/>
    </source>
</evidence>
<dbReference type="EMBL" id="NRRL01000003">
    <property type="protein sequence ID" value="MBK1666940.1"/>
    <property type="molecule type" value="Genomic_DNA"/>
</dbReference>
<proteinExistence type="predicted"/>
<evidence type="ECO:0000313" key="2">
    <source>
        <dbReference type="EMBL" id="MBK1666940.1"/>
    </source>
</evidence>